<dbReference type="Proteomes" id="UP000034137">
    <property type="component" value="Unassembled WGS sequence"/>
</dbReference>
<accession>A0A0G0PXR1</accession>
<reference evidence="1 2" key="1">
    <citation type="journal article" date="2015" name="Nature">
        <title>rRNA introns, odd ribosomes, and small enigmatic genomes across a large radiation of phyla.</title>
        <authorList>
            <person name="Brown C.T."/>
            <person name="Hug L.A."/>
            <person name="Thomas B.C."/>
            <person name="Sharon I."/>
            <person name="Castelle C.J."/>
            <person name="Singh A."/>
            <person name="Wilkins M.J."/>
            <person name="Williams K.H."/>
            <person name="Banfield J.F."/>
        </authorList>
    </citation>
    <scope>NUCLEOTIDE SEQUENCE [LARGE SCALE GENOMIC DNA]</scope>
</reference>
<protein>
    <submittedName>
        <fullName evidence="1">Uncharacterized protein</fullName>
    </submittedName>
</protein>
<organism evidence="1 2">
    <name type="scientific">Candidatus Falkowbacteria bacterium GW2011_GWF2_39_8</name>
    <dbReference type="NCBI Taxonomy" id="1618642"/>
    <lineage>
        <taxon>Bacteria</taxon>
        <taxon>Candidatus Falkowiibacteriota</taxon>
    </lineage>
</organism>
<proteinExistence type="predicted"/>
<sequence>MREFVMAEEKGLGEKLLNWRKKIDPHSEEVYKNMSEYAKNKIKGGKKPTQIDKDIDNMFKQSETYKTEYVEYIYLANIIEGEIGRHLFELFKNKDKKEYFAFENEANQIHDEFYKLTEEHKGQVISEADLAEVQKKLTAFAIKHNINPELLSLRKAL</sequence>
<evidence type="ECO:0000313" key="1">
    <source>
        <dbReference type="EMBL" id="KKR32904.1"/>
    </source>
</evidence>
<dbReference type="EMBL" id="LBXO01000019">
    <property type="protein sequence ID" value="KKR32904.1"/>
    <property type="molecule type" value="Genomic_DNA"/>
</dbReference>
<gene>
    <name evidence="1" type="ORF">UT64_C0019G0010</name>
</gene>
<name>A0A0G0PXR1_9BACT</name>
<dbReference type="AlphaFoldDB" id="A0A0G0PXR1"/>
<evidence type="ECO:0000313" key="2">
    <source>
        <dbReference type="Proteomes" id="UP000034137"/>
    </source>
</evidence>
<comment type="caution">
    <text evidence="1">The sequence shown here is derived from an EMBL/GenBank/DDBJ whole genome shotgun (WGS) entry which is preliminary data.</text>
</comment>